<evidence type="ECO:0000313" key="3">
    <source>
        <dbReference type="RefSeq" id="XP_008486315.1"/>
    </source>
</evidence>
<dbReference type="RefSeq" id="XP_008486315.1">
    <property type="nucleotide sequence ID" value="XM_008488093.1"/>
</dbReference>
<feature type="non-terminal residue" evidence="3">
    <location>
        <position position="1"/>
    </location>
</feature>
<reference evidence="3" key="1">
    <citation type="submission" date="2025-08" db="UniProtKB">
        <authorList>
            <consortium name="RefSeq"/>
        </authorList>
    </citation>
    <scope>IDENTIFICATION</scope>
</reference>
<dbReference type="GeneID" id="103523016"/>
<evidence type="ECO:0000313" key="2">
    <source>
        <dbReference type="Proteomes" id="UP000079169"/>
    </source>
</evidence>
<protein>
    <submittedName>
        <fullName evidence="3">Glycogen-binding subunit 76A-like</fullName>
    </submittedName>
</protein>
<evidence type="ECO:0000256" key="1">
    <source>
        <dbReference type="SAM" id="MobiDB-lite"/>
    </source>
</evidence>
<gene>
    <name evidence="3" type="primary">LOC103523016</name>
</gene>
<sequence>LMSREGLSLDLISEDPSTCAAQFNALSLNCVDSVNNNSVPNHHPPSPQHNDSCGSEYRKLRRSSSLRSGKTPPGTPASKKFVRFADVLGLDLADVRTYLDEIPSVPQSAYEDLVCPQDEDEDEETCNDCDK</sequence>
<dbReference type="STRING" id="121845.A0A1S3DQQ0"/>
<feature type="region of interest" description="Disordered" evidence="1">
    <location>
        <begin position="34"/>
        <end position="78"/>
    </location>
</feature>
<feature type="non-terminal residue" evidence="3">
    <location>
        <position position="131"/>
    </location>
</feature>
<dbReference type="PaxDb" id="121845-A0A1S3DQQ0"/>
<dbReference type="Proteomes" id="UP000079169">
    <property type="component" value="Unplaced"/>
</dbReference>
<dbReference type="KEGG" id="dci:103523016"/>
<feature type="region of interest" description="Disordered" evidence="1">
    <location>
        <begin position="109"/>
        <end position="131"/>
    </location>
</feature>
<proteinExistence type="predicted"/>
<feature type="compositionally biased region" description="Acidic residues" evidence="1">
    <location>
        <begin position="117"/>
        <end position="131"/>
    </location>
</feature>
<keyword evidence="2" id="KW-1185">Reference proteome</keyword>
<name>A0A1S3DQQ0_DIACI</name>
<organism evidence="2 3">
    <name type="scientific">Diaphorina citri</name>
    <name type="common">Asian citrus psyllid</name>
    <dbReference type="NCBI Taxonomy" id="121845"/>
    <lineage>
        <taxon>Eukaryota</taxon>
        <taxon>Metazoa</taxon>
        <taxon>Ecdysozoa</taxon>
        <taxon>Arthropoda</taxon>
        <taxon>Hexapoda</taxon>
        <taxon>Insecta</taxon>
        <taxon>Pterygota</taxon>
        <taxon>Neoptera</taxon>
        <taxon>Paraneoptera</taxon>
        <taxon>Hemiptera</taxon>
        <taxon>Sternorrhyncha</taxon>
        <taxon>Psylloidea</taxon>
        <taxon>Psyllidae</taxon>
        <taxon>Diaphorininae</taxon>
        <taxon>Diaphorina</taxon>
    </lineage>
</organism>
<dbReference type="AlphaFoldDB" id="A0A1S3DQQ0"/>
<accession>A0A1S3DQQ0</accession>